<reference evidence="1 2" key="1">
    <citation type="submission" date="2019-06" db="EMBL/GenBank/DDBJ databases">
        <title>Genome analyses of bacteria isolated from kimchi.</title>
        <authorList>
            <person name="Lee S."/>
            <person name="Ahn S."/>
            <person name="Roh S."/>
        </authorList>
    </citation>
    <scope>NUCLEOTIDE SEQUENCE [LARGE SCALE GENOMIC DNA]</scope>
    <source>
        <strain evidence="1 2">CBA3616</strain>
    </source>
</reference>
<dbReference type="EMBL" id="CP042392">
    <property type="protein sequence ID" value="QEA53938.1"/>
    <property type="molecule type" value="Genomic_DNA"/>
</dbReference>
<dbReference type="Proteomes" id="UP000321772">
    <property type="component" value="Chromosome"/>
</dbReference>
<dbReference type="RefSeq" id="WP_146990355.1">
    <property type="nucleotide sequence ID" value="NZ_CP042392.1"/>
</dbReference>
<dbReference type="AlphaFoldDB" id="A0A5B8TJ38"/>
<dbReference type="SUPFAM" id="SSF51735">
    <property type="entry name" value="NAD(P)-binding Rossmann-fold domains"/>
    <property type="match status" value="1"/>
</dbReference>
<name>A0A5B8TJ38_9LACO</name>
<gene>
    <name evidence="1" type="ORF">FGL77_11970</name>
</gene>
<dbReference type="InterPro" id="IPR002347">
    <property type="entry name" value="SDR_fam"/>
</dbReference>
<protein>
    <submittedName>
        <fullName evidence="1">SDR family NAD(P)-dependent oxidoreductase</fullName>
    </submittedName>
</protein>
<dbReference type="Pfam" id="PF00106">
    <property type="entry name" value="adh_short"/>
    <property type="match status" value="1"/>
</dbReference>
<organism evidence="1 2">
    <name type="scientific">Loigolactobacillus coryniformis</name>
    <dbReference type="NCBI Taxonomy" id="1610"/>
    <lineage>
        <taxon>Bacteria</taxon>
        <taxon>Bacillati</taxon>
        <taxon>Bacillota</taxon>
        <taxon>Bacilli</taxon>
        <taxon>Lactobacillales</taxon>
        <taxon>Lactobacillaceae</taxon>
        <taxon>Loigolactobacillus</taxon>
    </lineage>
</organism>
<proteinExistence type="predicted"/>
<evidence type="ECO:0000313" key="2">
    <source>
        <dbReference type="Proteomes" id="UP000321772"/>
    </source>
</evidence>
<evidence type="ECO:0000313" key="1">
    <source>
        <dbReference type="EMBL" id="QEA53938.1"/>
    </source>
</evidence>
<accession>A0A5B8TJ38</accession>
<sequence>MKTIVITGGTSGIGAGLAEHYSANGEQVIIVSRSKGTLTNAIYLQADLSLAAENYRVSNLINTQFGTA</sequence>
<dbReference type="InterPro" id="IPR036291">
    <property type="entry name" value="NAD(P)-bd_dom_sf"/>
</dbReference>
<dbReference type="Gene3D" id="3.40.50.720">
    <property type="entry name" value="NAD(P)-binding Rossmann-like Domain"/>
    <property type="match status" value="1"/>
</dbReference>